<organism evidence="2">
    <name type="scientific">Oryza punctata</name>
    <name type="common">Red rice</name>
    <dbReference type="NCBI Taxonomy" id="4537"/>
    <lineage>
        <taxon>Eukaryota</taxon>
        <taxon>Viridiplantae</taxon>
        <taxon>Streptophyta</taxon>
        <taxon>Embryophyta</taxon>
        <taxon>Tracheophyta</taxon>
        <taxon>Spermatophyta</taxon>
        <taxon>Magnoliopsida</taxon>
        <taxon>Liliopsida</taxon>
        <taxon>Poales</taxon>
        <taxon>Poaceae</taxon>
        <taxon>BOP clade</taxon>
        <taxon>Oryzoideae</taxon>
        <taxon>Oryzeae</taxon>
        <taxon>Oryzinae</taxon>
        <taxon>Oryza</taxon>
    </lineage>
</organism>
<accession>A0A0E0JEJ7</accession>
<keyword evidence="3" id="KW-1185">Reference proteome</keyword>
<dbReference type="AlphaFoldDB" id="A0A0E0JEJ7"/>
<name>A0A0E0JEJ7_ORYPU</name>
<reference evidence="2" key="2">
    <citation type="submission" date="2018-05" db="EMBL/GenBank/DDBJ databases">
        <title>OpunRS2 (Oryza punctata Reference Sequence Version 2).</title>
        <authorList>
            <person name="Zhang J."/>
            <person name="Kudrna D."/>
            <person name="Lee S."/>
            <person name="Talag J."/>
            <person name="Welchert J."/>
            <person name="Wing R.A."/>
        </authorList>
    </citation>
    <scope>NUCLEOTIDE SEQUENCE [LARGE SCALE GENOMIC DNA]</scope>
</reference>
<feature type="region of interest" description="Disordered" evidence="1">
    <location>
        <begin position="60"/>
        <end position="100"/>
    </location>
</feature>
<dbReference type="Proteomes" id="UP000026962">
    <property type="component" value="Chromosome 1"/>
</dbReference>
<evidence type="ECO:0000256" key="1">
    <source>
        <dbReference type="SAM" id="MobiDB-lite"/>
    </source>
</evidence>
<dbReference type="HOGENOM" id="CLU_2053472_0_0_1"/>
<dbReference type="EnsemblPlants" id="OPUNC01G04160.2">
    <property type="protein sequence ID" value="OPUNC01G04160.2"/>
    <property type="gene ID" value="OPUNC01G04160"/>
</dbReference>
<reference evidence="2" key="1">
    <citation type="submission" date="2015-04" db="UniProtKB">
        <authorList>
            <consortium name="EnsemblPlants"/>
        </authorList>
    </citation>
    <scope>IDENTIFICATION</scope>
</reference>
<dbReference type="Gramene" id="OPUNC01G04160.2">
    <property type="protein sequence ID" value="OPUNC01G04160.2"/>
    <property type="gene ID" value="OPUNC01G04160"/>
</dbReference>
<protein>
    <submittedName>
        <fullName evidence="2">Uncharacterized protein</fullName>
    </submittedName>
</protein>
<sequence>MQCKIASNNLTLDGLPVCVVSFLMKASSSRRRAPWEEAAAIHGGVDEVGEILPALGGKVNGMGSGTLNDGQHGHRKSNPGRRSPVAGRRSSAADPLTSGSERAPVFQVDFILYYTVFISL</sequence>
<proteinExistence type="predicted"/>
<evidence type="ECO:0000313" key="2">
    <source>
        <dbReference type="EnsemblPlants" id="OPUNC01G04160.2"/>
    </source>
</evidence>
<evidence type="ECO:0000313" key="3">
    <source>
        <dbReference type="Proteomes" id="UP000026962"/>
    </source>
</evidence>